<proteinExistence type="predicted"/>
<dbReference type="InterPro" id="IPR011990">
    <property type="entry name" value="TPR-like_helical_dom_sf"/>
</dbReference>
<gene>
    <name evidence="1" type="ORF">AB5J50_16655</name>
</gene>
<protein>
    <submittedName>
        <fullName evidence="1">Tetratricopeptide repeat protein</fullName>
    </submittedName>
</protein>
<dbReference type="Pfam" id="PF13424">
    <property type="entry name" value="TPR_12"/>
    <property type="match status" value="1"/>
</dbReference>
<sequence>MSGEIRPFSQDVWFKEGGFLDALLLVREVMRARAQGDAAQERRALRDVAAHAAFAGAGPAAEAVARGKWITERVLSAVGRLRDGLPALATEPEGESADKVVVLWERALSEGGSPGELVACFPRMFPVRDSGSRRYDRGKTAAAMRVRGTMWLRGNRELKRAWPGIERLYYEVMNAVRILVASQTPLAEPAFAYEWDRLSSRPSEERQLLTVLGFLAPRPLPLVLLVTGWEGLPSPLRRAVRDPAAVRQAVDDLAVRGLVVADVDGVTCAEAVQDAVRRTLDDRSARSAVAFTLRFLRAALPPDTHFHGSWALWQEGLAHLEAAIAHADVLGVRLEDAAYLLDRASVYRREAESDASTAIETSQRALALADRAGRPDPIEYAIYLGNQAMALRADRQFGQAVAVMGQSLEVTRASVGTDHEEYAGSLNILGSMLESWKRYEEAEAAHREALSIMRGLASRSSDSAVVQTLVEVLNDYAACLLREDNPARPPDADQRAADLLQEASALTRPGEHGWRQITANTGHALARAGRLQQAESRFREVVRYCEEHHGDPSYELYAALRDLADVLHERGDPEAAQVYLRAHEVDDAVGPHTPPP</sequence>
<dbReference type="SUPFAM" id="SSF48452">
    <property type="entry name" value="TPR-like"/>
    <property type="match status" value="2"/>
</dbReference>
<organism evidence="1">
    <name type="scientific">Streptomyces sp. R35</name>
    <dbReference type="NCBI Taxonomy" id="3238630"/>
    <lineage>
        <taxon>Bacteria</taxon>
        <taxon>Bacillati</taxon>
        <taxon>Actinomycetota</taxon>
        <taxon>Actinomycetes</taxon>
        <taxon>Kitasatosporales</taxon>
        <taxon>Streptomycetaceae</taxon>
        <taxon>Streptomyces</taxon>
    </lineage>
</organism>
<dbReference type="EMBL" id="CP163440">
    <property type="protein sequence ID" value="XDQ62314.1"/>
    <property type="molecule type" value="Genomic_DNA"/>
</dbReference>
<reference evidence="1" key="1">
    <citation type="submission" date="2024-07" db="EMBL/GenBank/DDBJ databases">
        <authorList>
            <person name="Yu S.T."/>
        </authorList>
    </citation>
    <scope>NUCLEOTIDE SEQUENCE</scope>
    <source>
        <strain evidence="1">R35</strain>
    </source>
</reference>
<name>A0AB39SAD2_9ACTN</name>
<dbReference type="Gene3D" id="1.25.40.10">
    <property type="entry name" value="Tetratricopeptide repeat domain"/>
    <property type="match status" value="2"/>
</dbReference>
<evidence type="ECO:0000313" key="1">
    <source>
        <dbReference type="EMBL" id="XDQ62314.1"/>
    </source>
</evidence>
<dbReference type="RefSeq" id="WP_369258827.1">
    <property type="nucleotide sequence ID" value="NZ_CP163440.1"/>
</dbReference>
<dbReference type="AlphaFoldDB" id="A0AB39SAD2"/>
<accession>A0AB39SAD2</accession>